<feature type="domain" description="DUF427" evidence="2">
    <location>
        <begin position="38"/>
        <end position="130"/>
    </location>
</feature>
<proteinExistence type="predicted"/>
<dbReference type="OrthoDB" id="4565346at2"/>
<reference evidence="4" key="1">
    <citation type="journal article" date="2011" name="Stand. Genomic Sci.">
        <title>Genome sequence of the filamentous, gliding Thiothrix nivea neotype strain (JP2(T)).</title>
        <authorList>
            <person name="Lapidus A."/>
            <person name="Nolan M."/>
            <person name="Lucas S."/>
            <person name="Glavina Del Rio T."/>
            <person name="Tice H."/>
            <person name="Cheng J.F."/>
            <person name="Tapia R."/>
            <person name="Han C."/>
            <person name="Goodwin L."/>
            <person name="Pitluck S."/>
            <person name="Liolios K."/>
            <person name="Pagani I."/>
            <person name="Ivanova N."/>
            <person name="Huntemann M."/>
            <person name="Mavromatis K."/>
            <person name="Mikhailova N."/>
            <person name="Pati A."/>
            <person name="Chen A."/>
            <person name="Palaniappan K."/>
            <person name="Land M."/>
            <person name="Brambilla E.M."/>
            <person name="Rohde M."/>
            <person name="Abt B."/>
            <person name="Verbarg S."/>
            <person name="Goker M."/>
            <person name="Bristow J."/>
            <person name="Eisen J.A."/>
            <person name="Markowitz V."/>
            <person name="Hugenholtz P."/>
            <person name="Kyrpides N.C."/>
            <person name="Klenk H.P."/>
            <person name="Woyke T."/>
        </authorList>
    </citation>
    <scope>NUCLEOTIDE SEQUENCE [LARGE SCALE GENOMIC DNA]</scope>
    <source>
        <strain evidence="4">ATCC 35100 / DSM 5205 / JP2</strain>
    </source>
</reference>
<dbReference type="RefSeq" id="WP_002710127.1">
    <property type="nucleotide sequence ID" value="NZ_JH651384.1"/>
</dbReference>
<protein>
    <recommendedName>
        <fullName evidence="2">DUF427 domain-containing protein</fullName>
    </recommendedName>
</protein>
<organism evidence="3 4">
    <name type="scientific">Thiothrix nivea (strain ATCC 35100 / DSM 5205 / JP2)</name>
    <dbReference type="NCBI Taxonomy" id="870187"/>
    <lineage>
        <taxon>Bacteria</taxon>
        <taxon>Pseudomonadati</taxon>
        <taxon>Pseudomonadota</taxon>
        <taxon>Gammaproteobacteria</taxon>
        <taxon>Thiotrichales</taxon>
        <taxon>Thiotrichaceae</taxon>
        <taxon>Thiothrix</taxon>
    </lineage>
</organism>
<sequence length="161" mass="17670">MSNDNNVRPADAGATCQDPPSAWEQSCPPSLIPENRTIEVYLGDTLIARSNSIIRVVGGPGAPVTFYLPRKDVRTQYLQSENEGGHCQWRGDSCYYTIDTGARTSSRAACHYANPSAAFVALSDHVCFHPARVACYIDGERVWSQRDDRNGSWITAGRVCS</sequence>
<name>A0A656HLP8_THINJ</name>
<keyword evidence="4" id="KW-1185">Reference proteome</keyword>
<feature type="region of interest" description="Disordered" evidence="1">
    <location>
        <begin position="1"/>
        <end position="26"/>
    </location>
</feature>
<evidence type="ECO:0000313" key="3">
    <source>
        <dbReference type="EMBL" id="EIJ36250.1"/>
    </source>
</evidence>
<dbReference type="PANTHER" id="PTHR43058">
    <property type="entry name" value="SLR0655 PROTEIN"/>
    <property type="match status" value="1"/>
</dbReference>
<evidence type="ECO:0000259" key="2">
    <source>
        <dbReference type="Pfam" id="PF04248"/>
    </source>
</evidence>
<dbReference type="Pfam" id="PF04248">
    <property type="entry name" value="NTP_transf_9"/>
    <property type="match status" value="1"/>
</dbReference>
<dbReference type="PANTHER" id="PTHR43058:SF1">
    <property type="entry name" value="DUF427 DOMAIN-CONTAINING PROTEIN"/>
    <property type="match status" value="1"/>
</dbReference>
<dbReference type="Gene3D" id="2.170.150.40">
    <property type="entry name" value="Domain of unknown function (DUF427)"/>
    <property type="match status" value="1"/>
</dbReference>
<accession>A0A656HLP8</accession>
<dbReference type="InterPro" id="IPR007361">
    <property type="entry name" value="DUF427"/>
</dbReference>
<evidence type="ECO:0000256" key="1">
    <source>
        <dbReference type="SAM" id="MobiDB-lite"/>
    </source>
</evidence>
<dbReference type="InterPro" id="IPR038694">
    <property type="entry name" value="DUF427_sf"/>
</dbReference>
<gene>
    <name evidence="3" type="ORF">Thini_3748</name>
</gene>
<dbReference type="EMBL" id="JH651384">
    <property type="protein sequence ID" value="EIJ36250.1"/>
    <property type="molecule type" value="Genomic_DNA"/>
</dbReference>
<evidence type="ECO:0000313" key="4">
    <source>
        <dbReference type="Proteomes" id="UP000005317"/>
    </source>
</evidence>
<dbReference type="Proteomes" id="UP000005317">
    <property type="component" value="Unassembled WGS sequence"/>
</dbReference>
<dbReference type="AlphaFoldDB" id="A0A656HLP8"/>